<dbReference type="Pfam" id="PF07883">
    <property type="entry name" value="Cupin_2"/>
    <property type="match status" value="1"/>
</dbReference>
<dbReference type="SUPFAM" id="SSF51182">
    <property type="entry name" value="RmlC-like cupins"/>
    <property type="match status" value="1"/>
</dbReference>
<keyword evidence="5" id="KW-1185">Reference proteome</keyword>
<dbReference type="PROSITE" id="PS51257">
    <property type="entry name" value="PROKAR_LIPOPROTEIN"/>
    <property type="match status" value="1"/>
</dbReference>
<feature type="signal peptide" evidence="2">
    <location>
        <begin position="1"/>
        <end position="16"/>
    </location>
</feature>
<dbReference type="InterPro" id="IPR011051">
    <property type="entry name" value="RmlC_Cupin_sf"/>
</dbReference>
<dbReference type="STRING" id="1280953.HOC_19001"/>
<proteinExistence type="predicted"/>
<dbReference type="PANTHER" id="PTHR37694">
    <property type="entry name" value="SLR8022 PROTEIN"/>
    <property type="match status" value="1"/>
</dbReference>
<organism evidence="4 5">
    <name type="scientific">Hyphomonas oceanitis SCH89</name>
    <dbReference type="NCBI Taxonomy" id="1280953"/>
    <lineage>
        <taxon>Bacteria</taxon>
        <taxon>Pseudomonadati</taxon>
        <taxon>Pseudomonadota</taxon>
        <taxon>Alphaproteobacteria</taxon>
        <taxon>Hyphomonadales</taxon>
        <taxon>Hyphomonadaceae</taxon>
        <taxon>Hyphomonas</taxon>
    </lineage>
</organism>
<evidence type="ECO:0000259" key="3">
    <source>
        <dbReference type="Pfam" id="PF07883"/>
    </source>
</evidence>
<protein>
    <recommendedName>
        <fullName evidence="3">Cupin type-2 domain-containing protein</fullName>
    </recommendedName>
</protein>
<dbReference type="InterPro" id="IPR014710">
    <property type="entry name" value="RmlC-like_jellyroll"/>
</dbReference>
<keyword evidence="2" id="KW-0732">Signal</keyword>
<dbReference type="Proteomes" id="UP000024942">
    <property type="component" value="Unassembled WGS sequence"/>
</dbReference>
<evidence type="ECO:0000256" key="2">
    <source>
        <dbReference type="SAM" id="SignalP"/>
    </source>
</evidence>
<comment type="caution">
    <text evidence="4">The sequence shown here is derived from an EMBL/GenBank/DDBJ whole genome shotgun (WGS) entry which is preliminary data.</text>
</comment>
<feature type="compositionally biased region" description="Basic and acidic residues" evidence="1">
    <location>
        <begin position="40"/>
        <end position="49"/>
    </location>
</feature>
<feature type="compositionally biased region" description="Basic and acidic residues" evidence="1">
    <location>
        <begin position="22"/>
        <end position="33"/>
    </location>
</feature>
<dbReference type="PANTHER" id="PTHR37694:SF1">
    <property type="entry name" value="SLR8022 PROTEIN"/>
    <property type="match status" value="1"/>
</dbReference>
<feature type="domain" description="Cupin type-2" evidence="3">
    <location>
        <begin position="107"/>
        <end position="171"/>
    </location>
</feature>
<dbReference type="AlphaFoldDB" id="A0A059G2P3"/>
<evidence type="ECO:0000256" key="1">
    <source>
        <dbReference type="SAM" id="MobiDB-lite"/>
    </source>
</evidence>
<gene>
    <name evidence="4" type="ORF">HOC_19001</name>
</gene>
<dbReference type="PATRIC" id="fig|1280953.3.peg.3802"/>
<dbReference type="eggNOG" id="COG1917">
    <property type="taxonomic scope" value="Bacteria"/>
</dbReference>
<feature type="region of interest" description="Disordered" evidence="1">
    <location>
        <begin position="22"/>
        <end position="49"/>
    </location>
</feature>
<sequence>MYTKHLLLTLSVLALAACATHPERGDDHGHSHGSEVMPDADGHSGSKVQDPRIVDATHVAPAYIQLANNVEIIEDVAEAMQNASSTFTHEGFFGPLLFGEELRAYTLRLEPGMFLSEHPHPTESIVYTMAGRWVLSSEGKRKVMQAGSIFHFGSNMPTGWEAAFPEGAEILIFKKKREGENYRSFTDGMHALAEDLDKQYNEGETFYYHQLDADHPAIAFAKQHNPEFDQLVEASRTVSVE</sequence>
<name>A0A059G2P3_9PROT</name>
<dbReference type="InterPro" id="IPR013096">
    <property type="entry name" value="Cupin_2"/>
</dbReference>
<dbReference type="Gene3D" id="2.60.120.10">
    <property type="entry name" value="Jelly Rolls"/>
    <property type="match status" value="1"/>
</dbReference>
<feature type="chain" id="PRO_5001578476" description="Cupin type-2 domain-containing protein" evidence="2">
    <location>
        <begin position="17"/>
        <end position="241"/>
    </location>
</feature>
<accession>A0A059G2P3</accession>
<reference evidence="4 5" key="1">
    <citation type="journal article" date="2014" name="Antonie Van Leeuwenhoek">
        <title>Hyphomonas beringensis sp. nov. and Hyphomonas chukchiensis sp. nov., isolated from surface seawater of the Bering Sea and Chukchi Sea.</title>
        <authorList>
            <person name="Li C."/>
            <person name="Lai Q."/>
            <person name="Li G."/>
            <person name="Dong C."/>
            <person name="Wang J."/>
            <person name="Liao Y."/>
            <person name="Shao Z."/>
        </authorList>
    </citation>
    <scope>NUCLEOTIDE SEQUENCE [LARGE SCALE GENOMIC DNA]</scope>
    <source>
        <strain evidence="4 5">SCH89</strain>
    </source>
</reference>
<dbReference type="EMBL" id="ARYL01000052">
    <property type="protein sequence ID" value="KDA00748.1"/>
    <property type="molecule type" value="Genomic_DNA"/>
</dbReference>
<evidence type="ECO:0000313" key="4">
    <source>
        <dbReference type="EMBL" id="KDA00748.1"/>
    </source>
</evidence>
<evidence type="ECO:0000313" key="5">
    <source>
        <dbReference type="Proteomes" id="UP000024942"/>
    </source>
</evidence>